<dbReference type="GO" id="GO:0005634">
    <property type="term" value="C:nucleus"/>
    <property type="evidence" value="ECO:0007669"/>
    <property type="project" value="UniProtKB-SubCell"/>
</dbReference>
<dbReference type="Proteomes" id="UP001161247">
    <property type="component" value="Chromosome 4"/>
</dbReference>
<keyword evidence="3" id="KW-0238">DNA-binding</keyword>
<evidence type="ECO:0000256" key="1">
    <source>
        <dbReference type="ARBA" id="ARBA00004123"/>
    </source>
</evidence>
<keyword evidence="5" id="KW-0539">Nucleus</keyword>
<evidence type="ECO:0000256" key="4">
    <source>
        <dbReference type="ARBA" id="ARBA00023163"/>
    </source>
</evidence>
<keyword evidence="2" id="KW-0805">Transcription regulation</keyword>
<feature type="region of interest" description="Disordered" evidence="6">
    <location>
        <begin position="22"/>
        <end position="47"/>
    </location>
</feature>
<keyword evidence="4" id="KW-0804">Transcription</keyword>
<keyword evidence="9" id="KW-1185">Reference proteome</keyword>
<organism evidence="8 9">
    <name type="scientific">Oldenlandia corymbosa var. corymbosa</name>
    <dbReference type="NCBI Taxonomy" id="529605"/>
    <lineage>
        <taxon>Eukaryota</taxon>
        <taxon>Viridiplantae</taxon>
        <taxon>Streptophyta</taxon>
        <taxon>Embryophyta</taxon>
        <taxon>Tracheophyta</taxon>
        <taxon>Spermatophyta</taxon>
        <taxon>Magnoliopsida</taxon>
        <taxon>eudicotyledons</taxon>
        <taxon>Gunneridae</taxon>
        <taxon>Pentapetalae</taxon>
        <taxon>asterids</taxon>
        <taxon>lamiids</taxon>
        <taxon>Gentianales</taxon>
        <taxon>Rubiaceae</taxon>
        <taxon>Rubioideae</taxon>
        <taxon>Spermacoceae</taxon>
        <taxon>Hedyotis-Oldenlandia complex</taxon>
        <taxon>Oldenlandia</taxon>
    </lineage>
</organism>
<evidence type="ECO:0000313" key="8">
    <source>
        <dbReference type="EMBL" id="CAI9103127.1"/>
    </source>
</evidence>
<dbReference type="PANTHER" id="PTHR31391:SF106">
    <property type="entry name" value="B3 DOMAIN-CONTAINING PROTEIN OS01G0723500"/>
    <property type="match status" value="1"/>
</dbReference>
<dbReference type="Pfam" id="PF02362">
    <property type="entry name" value="B3"/>
    <property type="match status" value="1"/>
</dbReference>
<dbReference type="InterPro" id="IPR003340">
    <property type="entry name" value="B3_DNA-bd"/>
</dbReference>
<protein>
    <submittedName>
        <fullName evidence="8">OLC1v1001568C1</fullName>
    </submittedName>
</protein>
<gene>
    <name evidence="8" type="ORF">OLC1_LOCUS12349</name>
</gene>
<proteinExistence type="predicted"/>
<dbReference type="SMART" id="SM01019">
    <property type="entry name" value="B3"/>
    <property type="match status" value="1"/>
</dbReference>
<dbReference type="Gene3D" id="2.40.330.10">
    <property type="entry name" value="DNA-binding pseudobarrel domain"/>
    <property type="match status" value="1"/>
</dbReference>
<dbReference type="PANTHER" id="PTHR31391">
    <property type="entry name" value="B3 DOMAIN-CONTAINING PROTEIN OS11G0197600-RELATED"/>
    <property type="match status" value="1"/>
</dbReference>
<sequence length="164" mass="19024">MREAIVVKDPIGATWRMQLLRDNKEAGSSSETRKKRPQSSSSALDRKNEELEAYQRAKLFNSDNPFFICVIRTASISRPFRITMPRNFVRENLAKGLYEEFKLHLSGNEDNSWSVRVVTEAKDNIGRISGGWKKFVQDNNVKLNDVCVFEMQKEQKIIIVHIYK</sequence>
<dbReference type="PROSITE" id="PS50863">
    <property type="entry name" value="B3"/>
    <property type="match status" value="1"/>
</dbReference>
<name>A0AAV1D8G7_OLDCO</name>
<accession>A0AAV1D8G7</accession>
<dbReference type="SUPFAM" id="SSF101936">
    <property type="entry name" value="DNA-binding pseudobarrel domain"/>
    <property type="match status" value="1"/>
</dbReference>
<evidence type="ECO:0000256" key="6">
    <source>
        <dbReference type="SAM" id="MobiDB-lite"/>
    </source>
</evidence>
<evidence type="ECO:0000256" key="2">
    <source>
        <dbReference type="ARBA" id="ARBA00023015"/>
    </source>
</evidence>
<dbReference type="AlphaFoldDB" id="A0AAV1D8G7"/>
<evidence type="ECO:0000256" key="5">
    <source>
        <dbReference type="ARBA" id="ARBA00023242"/>
    </source>
</evidence>
<dbReference type="CDD" id="cd10017">
    <property type="entry name" value="B3_DNA"/>
    <property type="match status" value="1"/>
</dbReference>
<dbReference type="EMBL" id="OX459121">
    <property type="protein sequence ID" value="CAI9103127.1"/>
    <property type="molecule type" value="Genomic_DNA"/>
</dbReference>
<evidence type="ECO:0000259" key="7">
    <source>
        <dbReference type="PROSITE" id="PS50863"/>
    </source>
</evidence>
<evidence type="ECO:0000256" key="3">
    <source>
        <dbReference type="ARBA" id="ARBA00023125"/>
    </source>
</evidence>
<comment type="subcellular location">
    <subcellularLocation>
        <location evidence="1">Nucleus</location>
    </subcellularLocation>
</comment>
<evidence type="ECO:0000313" key="9">
    <source>
        <dbReference type="Proteomes" id="UP001161247"/>
    </source>
</evidence>
<feature type="domain" description="TF-B3" evidence="7">
    <location>
        <begin position="67"/>
        <end position="164"/>
    </location>
</feature>
<dbReference type="GO" id="GO:0003677">
    <property type="term" value="F:DNA binding"/>
    <property type="evidence" value="ECO:0007669"/>
    <property type="project" value="UniProtKB-KW"/>
</dbReference>
<dbReference type="InterPro" id="IPR044837">
    <property type="entry name" value="REM16-like"/>
</dbReference>
<reference evidence="8" key="1">
    <citation type="submission" date="2023-03" db="EMBL/GenBank/DDBJ databases">
        <authorList>
            <person name="Julca I."/>
        </authorList>
    </citation>
    <scope>NUCLEOTIDE SEQUENCE</scope>
</reference>
<dbReference type="InterPro" id="IPR015300">
    <property type="entry name" value="DNA-bd_pseudobarrel_sf"/>
</dbReference>